<protein>
    <submittedName>
        <fullName evidence="2">Uncharacterized protein</fullName>
    </submittedName>
</protein>
<comment type="caution">
    <text evidence="2">The sequence shown here is derived from an EMBL/GenBank/DDBJ whole genome shotgun (WGS) entry which is preliminary data.</text>
</comment>
<evidence type="ECO:0000313" key="2">
    <source>
        <dbReference type="EMBL" id="MFD0883959.1"/>
    </source>
</evidence>
<evidence type="ECO:0000256" key="1">
    <source>
        <dbReference type="SAM" id="MobiDB-lite"/>
    </source>
</evidence>
<dbReference type="Proteomes" id="UP001597024">
    <property type="component" value="Unassembled WGS sequence"/>
</dbReference>
<name>A0ABW3DLV3_9ACTN</name>
<keyword evidence="3" id="KW-1185">Reference proteome</keyword>
<accession>A0ABW3DLV3</accession>
<sequence>MAQQTVEAFGGHDLHIRRRFIWSETGDQGIPDVAAVAVLASLHLTALISPPAHPGQHRHCGGHRTGAPPQPRQRPLGFLPLGDIAADGSTIRLCDHTLRYV</sequence>
<organism evidence="2 3">
    <name type="scientific">Streptosporangium algeriense</name>
    <dbReference type="NCBI Taxonomy" id="1682748"/>
    <lineage>
        <taxon>Bacteria</taxon>
        <taxon>Bacillati</taxon>
        <taxon>Actinomycetota</taxon>
        <taxon>Actinomycetes</taxon>
        <taxon>Streptosporangiales</taxon>
        <taxon>Streptosporangiaceae</taxon>
        <taxon>Streptosporangium</taxon>
    </lineage>
</organism>
<gene>
    <name evidence="2" type="ORF">ACFQ08_05230</name>
</gene>
<reference evidence="3" key="1">
    <citation type="journal article" date="2019" name="Int. J. Syst. Evol. Microbiol.">
        <title>The Global Catalogue of Microorganisms (GCM) 10K type strain sequencing project: providing services to taxonomists for standard genome sequencing and annotation.</title>
        <authorList>
            <consortium name="The Broad Institute Genomics Platform"/>
            <consortium name="The Broad Institute Genome Sequencing Center for Infectious Disease"/>
            <person name="Wu L."/>
            <person name="Ma J."/>
        </authorList>
    </citation>
    <scope>NUCLEOTIDE SEQUENCE [LARGE SCALE GENOMIC DNA]</scope>
    <source>
        <strain evidence="3">CCUG 62974</strain>
    </source>
</reference>
<evidence type="ECO:0000313" key="3">
    <source>
        <dbReference type="Proteomes" id="UP001597024"/>
    </source>
</evidence>
<feature type="region of interest" description="Disordered" evidence="1">
    <location>
        <begin position="51"/>
        <end position="75"/>
    </location>
</feature>
<dbReference type="EMBL" id="JBHTHX010000095">
    <property type="protein sequence ID" value="MFD0883959.1"/>
    <property type="molecule type" value="Genomic_DNA"/>
</dbReference>
<proteinExistence type="predicted"/>